<sequence>MGNYMACASNPNKEVHPASSISSNKLKVVFPNGTVEEFQTPVLVAELMLENPLCFVCSKPNSSNVASKAAAMPADARLELGQLYFLLPARALHSGNQSPSSYGTSFDKLNTVQKIVSEPENLNEAKLNSMEKCDQSSLSRSDDAGFISLQLQVAYQTYLIARNNPWKPRLETIGETGVYIQ</sequence>
<keyword evidence="2" id="KW-1185">Reference proteome</keyword>
<evidence type="ECO:0000313" key="2">
    <source>
        <dbReference type="Proteomes" id="UP001162992"/>
    </source>
</evidence>
<dbReference type="EMBL" id="CM055092">
    <property type="protein sequence ID" value="KAJ7569826.1"/>
    <property type="molecule type" value="Genomic_DNA"/>
</dbReference>
<dbReference type="Proteomes" id="UP001162992">
    <property type="component" value="Chromosome 1"/>
</dbReference>
<accession>A0ACC2ETN0</accession>
<evidence type="ECO:0000313" key="1">
    <source>
        <dbReference type="EMBL" id="KAJ7569826.1"/>
    </source>
</evidence>
<name>A0ACC2ETN0_DIPCM</name>
<gene>
    <name evidence="1" type="ORF">O6H91_01G096400</name>
</gene>
<protein>
    <submittedName>
        <fullName evidence="1">Uncharacterized protein</fullName>
    </submittedName>
</protein>
<reference evidence="2" key="1">
    <citation type="journal article" date="2024" name="Proc. Natl. Acad. Sci. U.S.A.">
        <title>Extraordinary preservation of gene collinearity over three hundred million years revealed in homosporous lycophytes.</title>
        <authorList>
            <person name="Li C."/>
            <person name="Wickell D."/>
            <person name="Kuo L.Y."/>
            <person name="Chen X."/>
            <person name="Nie B."/>
            <person name="Liao X."/>
            <person name="Peng D."/>
            <person name="Ji J."/>
            <person name="Jenkins J."/>
            <person name="Williams M."/>
            <person name="Shu S."/>
            <person name="Plott C."/>
            <person name="Barry K."/>
            <person name="Rajasekar S."/>
            <person name="Grimwood J."/>
            <person name="Han X."/>
            <person name="Sun S."/>
            <person name="Hou Z."/>
            <person name="He W."/>
            <person name="Dai G."/>
            <person name="Sun C."/>
            <person name="Schmutz J."/>
            <person name="Leebens-Mack J.H."/>
            <person name="Li F.W."/>
            <person name="Wang L."/>
        </authorList>
    </citation>
    <scope>NUCLEOTIDE SEQUENCE [LARGE SCALE GENOMIC DNA]</scope>
    <source>
        <strain evidence="2">cv. PW_Plant_1</strain>
    </source>
</reference>
<proteinExistence type="predicted"/>
<organism evidence="1 2">
    <name type="scientific">Diphasiastrum complanatum</name>
    <name type="common">Issler's clubmoss</name>
    <name type="synonym">Lycopodium complanatum</name>
    <dbReference type="NCBI Taxonomy" id="34168"/>
    <lineage>
        <taxon>Eukaryota</taxon>
        <taxon>Viridiplantae</taxon>
        <taxon>Streptophyta</taxon>
        <taxon>Embryophyta</taxon>
        <taxon>Tracheophyta</taxon>
        <taxon>Lycopodiopsida</taxon>
        <taxon>Lycopodiales</taxon>
        <taxon>Lycopodiaceae</taxon>
        <taxon>Lycopodioideae</taxon>
        <taxon>Diphasiastrum</taxon>
    </lineage>
</organism>
<comment type="caution">
    <text evidence="1">The sequence shown here is derived from an EMBL/GenBank/DDBJ whole genome shotgun (WGS) entry which is preliminary data.</text>
</comment>